<evidence type="ECO:0000313" key="3">
    <source>
        <dbReference type="Proteomes" id="UP001497516"/>
    </source>
</evidence>
<organism evidence="2 3">
    <name type="scientific">Linum trigynum</name>
    <dbReference type="NCBI Taxonomy" id="586398"/>
    <lineage>
        <taxon>Eukaryota</taxon>
        <taxon>Viridiplantae</taxon>
        <taxon>Streptophyta</taxon>
        <taxon>Embryophyta</taxon>
        <taxon>Tracheophyta</taxon>
        <taxon>Spermatophyta</taxon>
        <taxon>Magnoliopsida</taxon>
        <taxon>eudicotyledons</taxon>
        <taxon>Gunneridae</taxon>
        <taxon>Pentapetalae</taxon>
        <taxon>rosids</taxon>
        <taxon>fabids</taxon>
        <taxon>Malpighiales</taxon>
        <taxon>Linaceae</taxon>
        <taxon>Linum</taxon>
    </lineage>
</organism>
<evidence type="ECO:0000313" key="2">
    <source>
        <dbReference type="EMBL" id="CAL1354048.1"/>
    </source>
</evidence>
<proteinExistence type="predicted"/>
<sequence length="107" mass="11589">MPIIIASLCRRGHVGPLLVNKESLHNAALAVARLMGALHGPASPADAAVESGRSPELEPGESAEPVTHHGLVEHLPRVQVAVHVDFRQKLARRAARVVPPWRVLSWR</sequence>
<protein>
    <submittedName>
        <fullName evidence="2">Uncharacterized protein</fullName>
    </submittedName>
</protein>
<dbReference type="EMBL" id="OZ034813">
    <property type="protein sequence ID" value="CAL1354048.1"/>
    <property type="molecule type" value="Genomic_DNA"/>
</dbReference>
<reference evidence="2 3" key="1">
    <citation type="submission" date="2024-04" db="EMBL/GenBank/DDBJ databases">
        <authorList>
            <person name="Fracassetti M."/>
        </authorList>
    </citation>
    <scope>NUCLEOTIDE SEQUENCE [LARGE SCALE GENOMIC DNA]</scope>
</reference>
<keyword evidence="3" id="KW-1185">Reference proteome</keyword>
<dbReference type="AlphaFoldDB" id="A0AAV2CCB0"/>
<gene>
    <name evidence="2" type="ORF">LTRI10_LOCUS1903</name>
</gene>
<dbReference type="Proteomes" id="UP001497516">
    <property type="component" value="Chromosome 1"/>
</dbReference>
<evidence type="ECO:0000256" key="1">
    <source>
        <dbReference type="SAM" id="MobiDB-lite"/>
    </source>
</evidence>
<accession>A0AAV2CCB0</accession>
<feature type="region of interest" description="Disordered" evidence="1">
    <location>
        <begin position="40"/>
        <end position="66"/>
    </location>
</feature>
<name>A0AAV2CCB0_9ROSI</name>